<accession>A0AA86W048</accession>
<sequence length="221" mass="25006">MVSFHKALPETPITQVPAEFDAPPRKRKWQEETLTEEFFKTDPTDAEKRKSIFGIELHLQTPLPSNKLPQYLTIQSGQIQLCNAGMSMMKTPDSERNSDPKAPSHGQMSLDLELSLKKKEESYDINEKNCGSTRSTFGDHDLSIESSKCKMDDSCALTQPPSWLSSEGDHKEMIATVCMRCHMLVMLCKSSPTCPNCKFMHPPDQNPSKFLKRKKVEPLLC</sequence>
<dbReference type="Proteomes" id="UP001189624">
    <property type="component" value="Chromosome 8"/>
</dbReference>
<reference evidence="2" key="1">
    <citation type="submission" date="2023-10" db="EMBL/GenBank/DDBJ databases">
        <authorList>
            <person name="Domelevo Entfellner J.-B."/>
        </authorList>
    </citation>
    <scope>NUCLEOTIDE SEQUENCE</scope>
</reference>
<gene>
    <name evidence="2" type="ORF">AYBTSS11_LOCUS23775</name>
</gene>
<proteinExistence type="predicted"/>
<evidence type="ECO:0000313" key="3">
    <source>
        <dbReference type="Proteomes" id="UP001189624"/>
    </source>
</evidence>
<name>A0AA86W048_9FABA</name>
<dbReference type="AlphaFoldDB" id="A0AA86W048"/>
<dbReference type="PANTHER" id="PTHR14791">
    <property type="entry name" value="BOMB/KIRA PROTEINS"/>
    <property type="match status" value="1"/>
</dbReference>
<feature type="region of interest" description="Disordered" evidence="1">
    <location>
        <begin position="89"/>
        <end position="108"/>
    </location>
</feature>
<organism evidence="2 3">
    <name type="scientific">Sphenostylis stenocarpa</name>
    <dbReference type="NCBI Taxonomy" id="92480"/>
    <lineage>
        <taxon>Eukaryota</taxon>
        <taxon>Viridiplantae</taxon>
        <taxon>Streptophyta</taxon>
        <taxon>Embryophyta</taxon>
        <taxon>Tracheophyta</taxon>
        <taxon>Spermatophyta</taxon>
        <taxon>Magnoliopsida</taxon>
        <taxon>eudicotyledons</taxon>
        <taxon>Gunneridae</taxon>
        <taxon>Pentapetalae</taxon>
        <taxon>rosids</taxon>
        <taxon>fabids</taxon>
        <taxon>Fabales</taxon>
        <taxon>Fabaceae</taxon>
        <taxon>Papilionoideae</taxon>
        <taxon>50 kb inversion clade</taxon>
        <taxon>NPAAA clade</taxon>
        <taxon>indigoferoid/millettioid clade</taxon>
        <taxon>Phaseoleae</taxon>
        <taxon>Sphenostylis</taxon>
    </lineage>
</organism>
<dbReference type="Gramene" id="rna-AYBTSS11_LOCUS23775">
    <property type="protein sequence ID" value="CAJ1971770.1"/>
    <property type="gene ID" value="gene-AYBTSS11_LOCUS23775"/>
</dbReference>
<keyword evidence="3" id="KW-1185">Reference proteome</keyword>
<evidence type="ECO:0000256" key="1">
    <source>
        <dbReference type="SAM" id="MobiDB-lite"/>
    </source>
</evidence>
<dbReference type="PANTHER" id="PTHR14791:SF42">
    <property type="entry name" value="F16L1.2 PROTEIN"/>
    <property type="match status" value="1"/>
</dbReference>
<dbReference type="InterPro" id="IPR051105">
    <property type="entry name" value="WWC/KIBRA_Hippo_Reg"/>
</dbReference>
<evidence type="ECO:0000313" key="2">
    <source>
        <dbReference type="EMBL" id="CAJ1971770.1"/>
    </source>
</evidence>
<protein>
    <submittedName>
        <fullName evidence="2">Uncharacterized protein</fullName>
    </submittedName>
</protein>
<dbReference type="EMBL" id="OY731405">
    <property type="protein sequence ID" value="CAJ1971770.1"/>
    <property type="molecule type" value="Genomic_DNA"/>
</dbReference>